<dbReference type="Proteomes" id="UP000031938">
    <property type="component" value="Unassembled WGS sequence"/>
</dbReference>
<comment type="caution">
    <text evidence="1">The sequence shown here is derived from an EMBL/GenBank/DDBJ whole genome shotgun (WGS) entry which is preliminary data.</text>
</comment>
<name>A0A0C2R0R7_9BACL</name>
<dbReference type="STRING" id="889306.KP78_37340"/>
<keyword evidence="2" id="KW-1185">Reference proteome</keyword>
<dbReference type="SUPFAM" id="SSF52540">
    <property type="entry name" value="P-loop containing nucleoside triphosphate hydrolases"/>
    <property type="match status" value="1"/>
</dbReference>
<dbReference type="InterPro" id="IPR027417">
    <property type="entry name" value="P-loop_NTPase"/>
</dbReference>
<gene>
    <name evidence="1" type="ORF">KP78_37340</name>
</gene>
<dbReference type="GO" id="GO:0005524">
    <property type="term" value="F:ATP binding"/>
    <property type="evidence" value="ECO:0007669"/>
    <property type="project" value="UniProtKB-KW"/>
</dbReference>
<evidence type="ECO:0000313" key="1">
    <source>
        <dbReference type="EMBL" id="KIL43910.1"/>
    </source>
</evidence>
<proteinExistence type="predicted"/>
<organism evidence="1 2">
    <name type="scientific">Jeotgalibacillus soli</name>
    <dbReference type="NCBI Taxonomy" id="889306"/>
    <lineage>
        <taxon>Bacteria</taxon>
        <taxon>Bacillati</taxon>
        <taxon>Bacillota</taxon>
        <taxon>Bacilli</taxon>
        <taxon>Bacillales</taxon>
        <taxon>Caryophanaceae</taxon>
        <taxon>Jeotgalibacillus</taxon>
    </lineage>
</organism>
<dbReference type="RefSeq" id="WP_131272640.1">
    <property type="nucleotide sequence ID" value="NZ_JXRP01000020.1"/>
</dbReference>
<accession>A0A0C2R0R7</accession>
<reference evidence="1 2" key="1">
    <citation type="submission" date="2015-01" db="EMBL/GenBank/DDBJ databases">
        <title>Genome sequencing of Jeotgalibacillus soli.</title>
        <authorList>
            <person name="Goh K.M."/>
            <person name="Chan K.-G."/>
            <person name="Yaakop A.S."/>
            <person name="Ee R."/>
            <person name="Gan H.M."/>
            <person name="Chan C.S."/>
        </authorList>
    </citation>
    <scope>NUCLEOTIDE SEQUENCE [LARGE SCALE GENOMIC DNA]</scope>
    <source>
        <strain evidence="1 2">P9</strain>
    </source>
</reference>
<keyword evidence="1" id="KW-0547">Nucleotide-binding</keyword>
<dbReference type="EMBL" id="JXRP01000020">
    <property type="protein sequence ID" value="KIL43910.1"/>
    <property type="molecule type" value="Genomic_DNA"/>
</dbReference>
<dbReference type="Gene3D" id="3.40.50.300">
    <property type="entry name" value="P-loop containing nucleotide triphosphate hydrolases"/>
    <property type="match status" value="1"/>
</dbReference>
<dbReference type="AlphaFoldDB" id="A0A0C2R0R7"/>
<evidence type="ECO:0000313" key="2">
    <source>
        <dbReference type="Proteomes" id="UP000031938"/>
    </source>
</evidence>
<dbReference type="PATRIC" id="fig|889306.3.peg.3750"/>
<sequence length="58" mass="5950">MNGAGGGFLLTVDINHTGNETDQPIIHQNTFFVGSGELVAMIGSNGAGESTTIKAIMN</sequence>
<keyword evidence="1" id="KW-0067">ATP-binding</keyword>
<protein>
    <submittedName>
        <fullName evidence="1">Multidrug ABC transporter ATP-binding protein</fullName>
    </submittedName>
</protein>
<dbReference type="OrthoDB" id="2448479at2"/>